<dbReference type="EMBL" id="JACEEZ010011100">
    <property type="protein sequence ID" value="KAG0721464.1"/>
    <property type="molecule type" value="Genomic_DNA"/>
</dbReference>
<accession>A0A8J4YEM9</accession>
<dbReference type="AlphaFoldDB" id="A0A8J4YEM9"/>
<evidence type="ECO:0000313" key="3">
    <source>
        <dbReference type="Proteomes" id="UP000770661"/>
    </source>
</evidence>
<dbReference type="Proteomes" id="UP000770661">
    <property type="component" value="Unassembled WGS sequence"/>
</dbReference>
<protein>
    <submittedName>
        <fullName evidence="2">Uncharacterized protein</fullName>
    </submittedName>
</protein>
<sequence length="172" mass="18700">MHVGVCAGVRARTRTGKFCKPSRDCQTSQELQQRTRMQHVKDAYTTASGEAVVGQARRPRTPLKAASFSPSPATGLLLTLARTTTKAMTYEEAAPPDSEAPEPWPQTARFALVPIPPLGTKGIGEYHDFVLCQPEARTFRDAAGRAIRLQSCVEGTPRTPKTPPQTRNLGSQ</sequence>
<reference evidence="2" key="1">
    <citation type="submission" date="2020-07" db="EMBL/GenBank/DDBJ databases">
        <title>The High-quality genome of the commercially important snow crab, Chionoecetes opilio.</title>
        <authorList>
            <person name="Jeong J.-H."/>
            <person name="Ryu S."/>
        </authorList>
    </citation>
    <scope>NUCLEOTIDE SEQUENCE</scope>
    <source>
        <strain evidence="2">MADBK_172401_WGS</strain>
        <tissue evidence="2">Digestive gland</tissue>
    </source>
</reference>
<evidence type="ECO:0000313" key="2">
    <source>
        <dbReference type="EMBL" id="KAG0721464.1"/>
    </source>
</evidence>
<organism evidence="2 3">
    <name type="scientific">Chionoecetes opilio</name>
    <name type="common">Atlantic snow crab</name>
    <name type="synonym">Cancer opilio</name>
    <dbReference type="NCBI Taxonomy" id="41210"/>
    <lineage>
        <taxon>Eukaryota</taxon>
        <taxon>Metazoa</taxon>
        <taxon>Ecdysozoa</taxon>
        <taxon>Arthropoda</taxon>
        <taxon>Crustacea</taxon>
        <taxon>Multicrustacea</taxon>
        <taxon>Malacostraca</taxon>
        <taxon>Eumalacostraca</taxon>
        <taxon>Eucarida</taxon>
        <taxon>Decapoda</taxon>
        <taxon>Pleocyemata</taxon>
        <taxon>Brachyura</taxon>
        <taxon>Eubrachyura</taxon>
        <taxon>Majoidea</taxon>
        <taxon>Majidae</taxon>
        <taxon>Chionoecetes</taxon>
    </lineage>
</organism>
<comment type="caution">
    <text evidence="2">The sequence shown here is derived from an EMBL/GenBank/DDBJ whole genome shotgun (WGS) entry which is preliminary data.</text>
</comment>
<gene>
    <name evidence="2" type="ORF">GWK47_046439</name>
</gene>
<evidence type="ECO:0000256" key="1">
    <source>
        <dbReference type="SAM" id="MobiDB-lite"/>
    </source>
</evidence>
<name>A0A8J4YEM9_CHIOP</name>
<feature type="compositionally biased region" description="Low complexity" evidence="1">
    <location>
        <begin position="156"/>
        <end position="172"/>
    </location>
</feature>
<proteinExistence type="predicted"/>
<keyword evidence="3" id="KW-1185">Reference proteome</keyword>
<feature type="region of interest" description="Disordered" evidence="1">
    <location>
        <begin position="151"/>
        <end position="172"/>
    </location>
</feature>